<gene>
    <name evidence="1" type="ORF">M0R45_002937</name>
</gene>
<comment type="caution">
    <text evidence="1">The sequence shown here is derived from an EMBL/GenBank/DDBJ whole genome shotgun (WGS) entry which is preliminary data.</text>
</comment>
<name>A0AAW1YGL1_RUBAR</name>
<proteinExistence type="predicted"/>
<sequence>MENYRKLEHIAHGRYMKVYNARNLTIGKLVTVKEFNSNGHKFGLREKLSSLYRTGIANGGQHTLWPLISGPWGPSLLRCILGIPSATERRLVPGVGRFEWSSFEDLQTIPGRPLAAAVPRLGPQGLDLLAQMLEFVPQHRISGLEALSHPYFKGLDFDN</sequence>
<keyword evidence="2" id="KW-1185">Reference proteome</keyword>
<organism evidence="1 2">
    <name type="scientific">Rubus argutus</name>
    <name type="common">Southern blackberry</name>
    <dbReference type="NCBI Taxonomy" id="59490"/>
    <lineage>
        <taxon>Eukaryota</taxon>
        <taxon>Viridiplantae</taxon>
        <taxon>Streptophyta</taxon>
        <taxon>Embryophyta</taxon>
        <taxon>Tracheophyta</taxon>
        <taxon>Spermatophyta</taxon>
        <taxon>Magnoliopsida</taxon>
        <taxon>eudicotyledons</taxon>
        <taxon>Gunneridae</taxon>
        <taxon>Pentapetalae</taxon>
        <taxon>rosids</taxon>
        <taxon>fabids</taxon>
        <taxon>Rosales</taxon>
        <taxon>Rosaceae</taxon>
        <taxon>Rosoideae</taxon>
        <taxon>Rosoideae incertae sedis</taxon>
        <taxon>Rubus</taxon>
    </lineage>
</organism>
<protein>
    <submittedName>
        <fullName evidence="1">Uncharacterized protein</fullName>
    </submittedName>
</protein>
<dbReference type="AlphaFoldDB" id="A0AAW1YGL1"/>
<dbReference type="Proteomes" id="UP001457282">
    <property type="component" value="Unassembled WGS sequence"/>
</dbReference>
<accession>A0AAW1YGL1</accession>
<dbReference type="InterPro" id="IPR011009">
    <property type="entry name" value="Kinase-like_dom_sf"/>
</dbReference>
<dbReference type="SUPFAM" id="SSF56112">
    <property type="entry name" value="Protein kinase-like (PK-like)"/>
    <property type="match status" value="1"/>
</dbReference>
<evidence type="ECO:0000313" key="1">
    <source>
        <dbReference type="EMBL" id="KAK9947306.1"/>
    </source>
</evidence>
<evidence type="ECO:0000313" key="2">
    <source>
        <dbReference type="Proteomes" id="UP001457282"/>
    </source>
</evidence>
<dbReference type="Gene3D" id="3.30.200.20">
    <property type="entry name" value="Phosphorylase Kinase, domain 1"/>
    <property type="match status" value="1"/>
</dbReference>
<reference evidence="1 2" key="1">
    <citation type="journal article" date="2023" name="G3 (Bethesda)">
        <title>A chromosome-length genome assembly and annotation of blackberry (Rubus argutus, cv. 'Hillquist').</title>
        <authorList>
            <person name="Bruna T."/>
            <person name="Aryal R."/>
            <person name="Dudchenko O."/>
            <person name="Sargent D.J."/>
            <person name="Mead D."/>
            <person name="Buti M."/>
            <person name="Cavallini A."/>
            <person name="Hytonen T."/>
            <person name="Andres J."/>
            <person name="Pham M."/>
            <person name="Weisz D."/>
            <person name="Mascagni F."/>
            <person name="Usai G."/>
            <person name="Natali L."/>
            <person name="Bassil N."/>
            <person name="Fernandez G.E."/>
            <person name="Lomsadze A."/>
            <person name="Armour M."/>
            <person name="Olukolu B."/>
            <person name="Poorten T."/>
            <person name="Britton C."/>
            <person name="Davik J."/>
            <person name="Ashrafi H."/>
            <person name="Aiden E.L."/>
            <person name="Borodovsky M."/>
            <person name="Worthington M."/>
        </authorList>
    </citation>
    <scope>NUCLEOTIDE SEQUENCE [LARGE SCALE GENOMIC DNA]</scope>
    <source>
        <tissue evidence="1">Leaf</tissue>
    </source>
</reference>
<dbReference type="EMBL" id="JBEDUW010000001">
    <property type="protein sequence ID" value="KAK9947306.1"/>
    <property type="molecule type" value="Genomic_DNA"/>
</dbReference>
<dbReference type="Gene3D" id="1.10.510.10">
    <property type="entry name" value="Transferase(Phosphotransferase) domain 1"/>
    <property type="match status" value="1"/>
</dbReference>